<feature type="compositionally biased region" description="Low complexity" evidence="1">
    <location>
        <begin position="262"/>
        <end position="276"/>
    </location>
</feature>
<feature type="region of interest" description="Disordered" evidence="1">
    <location>
        <begin position="249"/>
        <end position="339"/>
    </location>
</feature>
<evidence type="ECO:0000313" key="2">
    <source>
        <dbReference type="EMBL" id="MBW19861.1"/>
    </source>
</evidence>
<dbReference type="GO" id="GO:0031012">
    <property type="term" value="C:extracellular matrix"/>
    <property type="evidence" value="ECO:0007669"/>
    <property type="project" value="TreeGrafter"/>
</dbReference>
<name>A0A2H8U1D4_9HEMI</name>
<sequence length="557" mass="59220">MYFFIIVIYTSGQPGKPGTPGTPGTPGLPAGPFYQKPSPAAGYPGSPGAPGQPGTPGLPGIPAQSFGQSPQVLVDYGKPNLSTGYPGSAGQPGLPGQPGTPGTPGTPGIPASYPTSSKPSQYPINSGSGSVSSLPSNGYPSYTEQNYVYPTSYPQKPNVPGYGSQQPNVYPEYLSSGYPVPPPSNAPLPNYPQSNEPSGYPGFYELYPGQNQIYSGQLDFNAYPSVASEQYPFNGNVYGYPEQQFTYPATENKKPQVTTPVSTQTSGSKSKSSQTSPEYTSKPSLIDIRINVPNKPDSNEGQKAVTLGNNELIGPSSGSSGHSSSLNPQYVNSPTKGPKLPYQFGQKSNQVISSSSKPETSTPLYSISTKTALTPENNNLVVSTSTVSYEEQFTTLSPDSSTPVNIIPYPLPIVPNPGSCPCYFVPPTNNSTNQLPQQPTLDLNNLPEGAVIGFVPVVFYPSCGTGTTVSKEVVSSKLNPVFPSAYQVPYKCSYCEQSESQTATIRGSFDQVVKQSQLNPSVVIKSPSRKNYPNAPIYDQQEFGRKIKVVRRKTKDE</sequence>
<dbReference type="PANTHER" id="PTHR24023">
    <property type="entry name" value="COLLAGEN ALPHA"/>
    <property type="match status" value="1"/>
</dbReference>
<feature type="compositionally biased region" description="Polar residues" evidence="1">
    <location>
        <begin position="113"/>
        <end position="125"/>
    </location>
</feature>
<feature type="compositionally biased region" description="Polar residues" evidence="1">
    <location>
        <begin position="326"/>
        <end position="335"/>
    </location>
</feature>
<dbReference type="InterPro" id="IPR050149">
    <property type="entry name" value="Collagen_superfamily"/>
</dbReference>
<feature type="compositionally biased region" description="Polar residues" evidence="1">
    <location>
        <begin position="139"/>
        <end position="155"/>
    </location>
</feature>
<dbReference type="GO" id="GO:0005615">
    <property type="term" value="C:extracellular space"/>
    <property type="evidence" value="ECO:0007669"/>
    <property type="project" value="TreeGrafter"/>
</dbReference>
<feature type="compositionally biased region" description="Low complexity" evidence="1">
    <location>
        <begin position="314"/>
        <end position="325"/>
    </location>
</feature>
<dbReference type="EMBL" id="GFXV01008056">
    <property type="protein sequence ID" value="MBW19861.1"/>
    <property type="molecule type" value="Transcribed_RNA"/>
</dbReference>
<evidence type="ECO:0000256" key="1">
    <source>
        <dbReference type="SAM" id="MobiDB-lite"/>
    </source>
</evidence>
<feature type="compositionally biased region" description="Low complexity" evidence="1">
    <location>
        <begin position="25"/>
        <end position="46"/>
    </location>
</feature>
<proteinExistence type="predicted"/>
<accession>A0A2H8U1D4</accession>
<feature type="region of interest" description="Disordered" evidence="1">
    <location>
        <begin position="13"/>
        <end position="197"/>
    </location>
</feature>
<protein>
    <submittedName>
        <fullName evidence="2">Accumulation-associated protein</fullName>
    </submittedName>
</protein>
<reference evidence="2" key="1">
    <citation type="submission" date="2017-10" db="EMBL/GenBank/DDBJ databases">
        <title>Transcriptome Assembly of Sugarcane Aphid Adults.</title>
        <authorList>
            <person name="Scully E.D."/>
            <person name="Palmer N.A."/>
            <person name="Geib S.M."/>
            <person name="Sarath G."/>
            <person name="Sattler S.E."/>
        </authorList>
    </citation>
    <scope>NUCLEOTIDE SEQUENCE</scope>
    <source>
        <tissue evidence="2">Whole body</tissue>
    </source>
</reference>
<dbReference type="AlphaFoldDB" id="A0A2H8U1D4"/>
<feature type="compositionally biased region" description="Polar residues" evidence="1">
    <location>
        <begin position="249"/>
        <end position="261"/>
    </location>
</feature>
<dbReference type="PANTHER" id="PTHR24023:SF1082">
    <property type="entry name" value="COLLAGEN TRIPLE HELIX REPEAT"/>
    <property type="match status" value="1"/>
</dbReference>
<feature type="compositionally biased region" description="Pro residues" evidence="1">
    <location>
        <begin position="179"/>
        <end position="190"/>
    </location>
</feature>
<feature type="compositionally biased region" description="Low complexity" evidence="1">
    <location>
        <begin position="126"/>
        <end position="138"/>
    </location>
</feature>
<organism evidence="2">
    <name type="scientific">Melanaphis sacchari</name>
    <dbReference type="NCBI Taxonomy" id="742174"/>
    <lineage>
        <taxon>Eukaryota</taxon>
        <taxon>Metazoa</taxon>
        <taxon>Ecdysozoa</taxon>
        <taxon>Arthropoda</taxon>
        <taxon>Hexapoda</taxon>
        <taxon>Insecta</taxon>
        <taxon>Pterygota</taxon>
        <taxon>Neoptera</taxon>
        <taxon>Paraneoptera</taxon>
        <taxon>Hemiptera</taxon>
        <taxon>Sternorrhyncha</taxon>
        <taxon>Aphidomorpha</taxon>
        <taxon>Aphidoidea</taxon>
        <taxon>Aphididae</taxon>
        <taxon>Aphidini</taxon>
        <taxon>Melanaphis</taxon>
    </lineage>
</organism>
<dbReference type="OrthoDB" id="6629770at2759"/>